<organism evidence="1 2">
    <name type="scientific">Acanthoscelides obtectus</name>
    <name type="common">Bean weevil</name>
    <name type="synonym">Bruchus obtectus</name>
    <dbReference type="NCBI Taxonomy" id="200917"/>
    <lineage>
        <taxon>Eukaryota</taxon>
        <taxon>Metazoa</taxon>
        <taxon>Ecdysozoa</taxon>
        <taxon>Arthropoda</taxon>
        <taxon>Hexapoda</taxon>
        <taxon>Insecta</taxon>
        <taxon>Pterygota</taxon>
        <taxon>Neoptera</taxon>
        <taxon>Endopterygota</taxon>
        <taxon>Coleoptera</taxon>
        <taxon>Polyphaga</taxon>
        <taxon>Cucujiformia</taxon>
        <taxon>Chrysomeloidea</taxon>
        <taxon>Chrysomelidae</taxon>
        <taxon>Bruchinae</taxon>
        <taxon>Bruchini</taxon>
        <taxon>Acanthoscelides</taxon>
    </lineage>
</organism>
<protein>
    <submittedName>
        <fullName evidence="1">Uncharacterized protein</fullName>
    </submittedName>
</protein>
<proteinExistence type="predicted"/>
<dbReference type="OrthoDB" id="6779799at2759"/>
<dbReference type="Proteomes" id="UP001152888">
    <property type="component" value="Unassembled WGS sequence"/>
</dbReference>
<keyword evidence="2" id="KW-1185">Reference proteome</keyword>
<dbReference type="AlphaFoldDB" id="A0A9P0Q104"/>
<evidence type="ECO:0000313" key="2">
    <source>
        <dbReference type="Proteomes" id="UP001152888"/>
    </source>
</evidence>
<dbReference type="GO" id="GO:0003676">
    <property type="term" value="F:nucleic acid binding"/>
    <property type="evidence" value="ECO:0007669"/>
    <property type="project" value="InterPro"/>
</dbReference>
<gene>
    <name evidence="1" type="ORF">ACAOBT_LOCUS26337</name>
</gene>
<sequence>MDHNINVIKWPAQSPDLNSIENLLVDKKIRTEHPEKFKNSAELFETIEVAWNSIPRETIA</sequence>
<name>A0A9P0Q104_ACAOB</name>
<accession>A0A9P0Q104</accession>
<dbReference type="InterPro" id="IPR036397">
    <property type="entry name" value="RNaseH_sf"/>
</dbReference>
<dbReference type="Gene3D" id="3.30.420.10">
    <property type="entry name" value="Ribonuclease H-like superfamily/Ribonuclease H"/>
    <property type="match status" value="1"/>
</dbReference>
<reference evidence="1" key="1">
    <citation type="submission" date="2022-03" db="EMBL/GenBank/DDBJ databases">
        <authorList>
            <person name="Sayadi A."/>
        </authorList>
    </citation>
    <scope>NUCLEOTIDE SEQUENCE</scope>
</reference>
<dbReference type="EMBL" id="CAKOFQ010007461">
    <property type="protein sequence ID" value="CAH2001658.1"/>
    <property type="molecule type" value="Genomic_DNA"/>
</dbReference>
<evidence type="ECO:0000313" key="1">
    <source>
        <dbReference type="EMBL" id="CAH2001658.1"/>
    </source>
</evidence>
<comment type="caution">
    <text evidence="1">The sequence shown here is derived from an EMBL/GenBank/DDBJ whole genome shotgun (WGS) entry which is preliminary data.</text>
</comment>